<evidence type="ECO:0000313" key="3">
    <source>
        <dbReference type="EMBL" id="QOV20280.1"/>
    </source>
</evidence>
<dbReference type="Proteomes" id="UP000593601">
    <property type="component" value="Chromosome"/>
</dbReference>
<dbReference type="Gene3D" id="3.40.190.10">
    <property type="entry name" value="Periplasmic binding protein-like II"/>
    <property type="match status" value="2"/>
</dbReference>
<evidence type="ECO:0000256" key="2">
    <source>
        <dbReference type="SAM" id="SignalP"/>
    </source>
</evidence>
<dbReference type="SUPFAM" id="SSF53850">
    <property type="entry name" value="Periplasmic binding protein-like II"/>
    <property type="match status" value="1"/>
</dbReference>
<keyword evidence="2" id="KW-0732">Signal</keyword>
<name>A0A7M2RLR7_9FIRM</name>
<dbReference type="EMBL" id="CP063304">
    <property type="protein sequence ID" value="QOV20280.1"/>
    <property type="molecule type" value="Genomic_DNA"/>
</dbReference>
<feature type="signal peptide" evidence="2">
    <location>
        <begin position="1"/>
        <end position="21"/>
    </location>
</feature>
<proteinExistence type="predicted"/>
<dbReference type="KEGG" id="bliq:INP51_04850"/>
<evidence type="ECO:0000313" key="4">
    <source>
        <dbReference type="Proteomes" id="UP000593601"/>
    </source>
</evidence>
<sequence>MGTRLSFKNGMMLLAAGTAAAGLLVGCGEKEETPVGTGDSSKTKTQREESAPSKSEEVSYPVKGAGNFTYGMELTGAWSDRYDSFDKLPLGQELEKRTGFDLDMVHVENKEAMNLLLASGELPDAIGYNFQLNYTGDESKAIQDGLIYPMSEEFVKKNAPDYWKAISENPEILKQVKTPEGDIYGFAFILGDEILKGGYGMLVRDDWCRELGIELPETPDEFYDMLEAFKDKKGAEVPLCIRSETLIEMLQRGVITSPFHLVCADNYVDDGKVVIGYEQPEFKDVLTWLNQLYSEGLLDPNFSTVDSDTVEANILTGKSGASSGTAGSFMGNLLSTNREDKNYSLAGIKNLVGTKGDTPKYGHYNTDVVGAVNVITTACKDPETVAKYFNFGYTKEGHMLYNFGIEGKSYEMVDGKPKFTDLILKNPDGLTAQQALSEYELAYGNGPFVQDKDYLLQYYQDDRQKDALKKWGDNNAKDYKMPKITINAESAGEYSSLLSELITYRDEMIIKYVRGEESLDGFDTYLDTLKSMGIDKVQEILQNAVDEYYHR</sequence>
<reference evidence="3 4" key="1">
    <citation type="submission" date="2020-10" db="EMBL/GenBank/DDBJ databases">
        <title>Blautia liquoris sp.nov., isolated from the mud in a fermentation cellar used for the production of Chinese strong-flavoured liquor.</title>
        <authorList>
            <person name="Lu L."/>
        </authorList>
    </citation>
    <scope>NUCLEOTIDE SEQUENCE [LARGE SCALE GENOMIC DNA]</scope>
    <source>
        <strain evidence="3 4">LZLJ-3</strain>
    </source>
</reference>
<feature type="chain" id="PRO_5032871244" evidence="2">
    <location>
        <begin position="22"/>
        <end position="551"/>
    </location>
</feature>
<feature type="region of interest" description="Disordered" evidence="1">
    <location>
        <begin position="29"/>
        <end position="59"/>
    </location>
</feature>
<organism evidence="3 4">
    <name type="scientific">Blautia liquoris</name>
    <dbReference type="NCBI Taxonomy" id="2779518"/>
    <lineage>
        <taxon>Bacteria</taxon>
        <taxon>Bacillati</taxon>
        <taxon>Bacillota</taxon>
        <taxon>Clostridia</taxon>
        <taxon>Lachnospirales</taxon>
        <taxon>Lachnospiraceae</taxon>
        <taxon>Blautia</taxon>
    </lineage>
</organism>
<protein>
    <submittedName>
        <fullName evidence="3">Extracellular solute-binding protein</fullName>
    </submittedName>
</protein>
<dbReference type="PROSITE" id="PS51257">
    <property type="entry name" value="PROKAR_LIPOPROTEIN"/>
    <property type="match status" value="1"/>
</dbReference>
<feature type="compositionally biased region" description="Basic and acidic residues" evidence="1">
    <location>
        <begin position="41"/>
        <end position="57"/>
    </location>
</feature>
<accession>A0A7M2RLR7</accession>
<gene>
    <name evidence="3" type="ORF">INP51_04850</name>
</gene>
<dbReference type="AlphaFoldDB" id="A0A7M2RLR7"/>
<dbReference type="RefSeq" id="WP_193736600.1">
    <property type="nucleotide sequence ID" value="NZ_CP063304.1"/>
</dbReference>
<keyword evidence="4" id="KW-1185">Reference proteome</keyword>
<evidence type="ECO:0000256" key="1">
    <source>
        <dbReference type="SAM" id="MobiDB-lite"/>
    </source>
</evidence>